<organism evidence="1 2">
    <name type="scientific">Malassezia psittaci</name>
    <dbReference type="NCBI Taxonomy" id="1821823"/>
    <lineage>
        <taxon>Eukaryota</taxon>
        <taxon>Fungi</taxon>
        <taxon>Dikarya</taxon>
        <taxon>Basidiomycota</taxon>
        <taxon>Ustilaginomycotina</taxon>
        <taxon>Malasseziomycetes</taxon>
        <taxon>Malasseziales</taxon>
        <taxon>Malasseziaceae</taxon>
        <taxon>Malassezia</taxon>
    </lineage>
</organism>
<reference evidence="1" key="1">
    <citation type="submission" date="2023-02" db="EMBL/GenBank/DDBJ databases">
        <title>Mating type loci evolution in Malassezia.</title>
        <authorList>
            <person name="Coelho M.A."/>
        </authorList>
    </citation>
    <scope>NUCLEOTIDE SEQUENCE</scope>
    <source>
        <strain evidence="1">CBS 14136</strain>
    </source>
</reference>
<name>A0AAF0FCK7_9BASI</name>
<sequence length="394" mass="44663">MGTPSNFALMRRMVRQGVPWSPSASARNSVRSANEKSLLRRKHGFSSVPRRHRLNRYVQITIEKLKPLWQGAFGTFKASQSSGRLSRCDIPKGFSSAPFYSSTPNTALGRFASMRARLPSAPQFKPSIRHGAGLQSARSFSSGPQGARLFESVITNAPLALRAAGCELQNPQKSQSHVSQAIAFAQTLVSHRYGVSCSFPFTDSTSKYSDLLFDEVNDVAVSKQLSEESCSAVQRLQTTFEPYQEETDLVNRDSELSHYFQDPVELKARKKWVATMYVPLEPDIPEWESWKYSSNLEEAANCILDDAMREKLQHLQGIYQTHRVRLQALERLLREIHVWPKHMSVTELCHTLDSGHPMALQIDLADWRKEQVMHLLRDRFGSFDWLSISESQDS</sequence>
<dbReference type="EMBL" id="CP118377">
    <property type="protein sequence ID" value="WFD43984.1"/>
    <property type="molecule type" value="Genomic_DNA"/>
</dbReference>
<dbReference type="AlphaFoldDB" id="A0AAF0FCK7"/>
<protein>
    <submittedName>
        <fullName evidence="1">Uncharacterized protein</fullName>
    </submittedName>
</protein>
<evidence type="ECO:0000313" key="2">
    <source>
        <dbReference type="Proteomes" id="UP001214628"/>
    </source>
</evidence>
<accession>A0AAF0FCK7</accession>
<evidence type="ECO:0000313" key="1">
    <source>
        <dbReference type="EMBL" id="WFD43984.1"/>
    </source>
</evidence>
<proteinExistence type="predicted"/>
<keyword evidence="2" id="KW-1185">Reference proteome</keyword>
<dbReference type="Proteomes" id="UP001214628">
    <property type="component" value="Chromosome 3"/>
</dbReference>
<gene>
    <name evidence="1" type="ORF">MPSI1_002649</name>
</gene>